<name>A0A8D4IWS6_9PAST</name>
<dbReference type="InterPro" id="IPR017871">
    <property type="entry name" value="ABC_transporter-like_CS"/>
</dbReference>
<dbReference type="PROSITE" id="PS00211">
    <property type="entry name" value="ABC_TRANSPORTER_1"/>
    <property type="match status" value="1"/>
</dbReference>
<sequence>MYALEISQLTKEYKNGVKALKGIDFKVKAGDFYALLGHNGAGKSTTIGIICSLVNKTSGNVKVFGYDLDSQLSELKKQIGVVPQEFNFNQFEKVQDILLNQAGYYGVDRHTALQRAEFWLKKLDLWDKRQHKSMALSGGMKRRLMIARALMHQPKLLILDEPTAGVDIELRRSMWQFLKELNQQGTTIILTTHYLEEAEMLCRNVGIIQQGQLVVDTSMKNLLAKLESEIFILDLAPNNGIKELEGYKLVQVDENTIEVEVKRTQGLTALFQQLAQQQIEVLSMRNKANRLEELFVGMNDKK</sequence>
<dbReference type="RefSeq" id="WP_261920947.1">
    <property type="nucleotide sequence ID" value="NZ_CP022011.1"/>
</dbReference>
<dbReference type="SUPFAM" id="SSF52540">
    <property type="entry name" value="P-loop containing nucleoside triphosphate hydrolases"/>
    <property type="match status" value="1"/>
</dbReference>
<proteinExistence type="predicted"/>
<dbReference type="SMART" id="SM00382">
    <property type="entry name" value="AAA"/>
    <property type="match status" value="1"/>
</dbReference>
<organism evidence="4 5">
    <name type="scientific">Mergibacter septicus</name>
    <dbReference type="NCBI Taxonomy" id="221402"/>
    <lineage>
        <taxon>Bacteria</taxon>
        <taxon>Pseudomonadati</taxon>
        <taxon>Pseudomonadota</taxon>
        <taxon>Gammaproteobacteria</taxon>
        <taxon>Pasteurellales</taxon>
        <taxon>Pasteurellaceae</taxon>
        <taxon>Mergibacter</taxon>
    </lineage>
</organism>
<dbReference type="InterPro" id="IPR050763">
    <property type="entry name" value="ABC_transporter_ATP-binding"/>
</dbReference>
<dbReference type="InterPro" id="IPR003439">
    <property type="entry name" value="ABC_transporter-like_ATP-bd"/>
</dbReference>
<evidence type="ECO:0000256" key="3">
    <source>
        <dbReference type="ARBA" id="ARBA00022840"/>
    </source>
</evidence>
<dbReference type="Pfam" id="PF00005">
    <property type="entry name" value="ABC_tran"/>
    <property type="match status" value="1"/>
</dbReference>
<keyword evidence="2" id="KW-0547">Nucleotide-binding</keyword>
<dbReference type="PROSITE" id="PS50893">
    <property type="entry name" value="ABC_TRANSPORTER_2"/>
    <property type="match status" value="1"/>
</dbReference>
<gene>
    <name evidence="4" type="ORF">CEP48_03385</name>
</gene>
<evidence type="ECO:0000256" key="1">
    <source>
        <dbReference type="ARBA" id="ARBA00022448"/>
    </source>
</evidence>
<dbReference type="EMBL" id="CP022011">
    <property type="protein sequence ID" value="QDJ14517.1"/>
    <property type="molecule type" value="Genomic_DNA"/>
</dbReference>
<dbReference type="GO" id="GO:0016887">
    <property type="term" value="F:ATP hydrolysis activity"/>
    <property type="evidence" value="ECO:0007669"/>
    <property type="project" value="InterPro"/>
</dbReference>
<dbReference type="AlphaFoldDB" id="A0A8D4IWS6"/>
<keyword evidence="3" id="KW-0067">ATP-binding</keyword>
<keyword evidence="5" id="KW-1185">Reference proteome</keyword>
<dbReference type="PANTHER" id="PTHR42711">
    <property type="entry name" value="ABC TRANSPORTER ATP-BINDING PROTEIN"/>
    <property type="match status" value="1"/>
</dbReference>
<keyword evidence="1" id="KW-0813">Transport</keyword>
<evidence type="ECO:0000256" key="2">
    <source>
        <dbReference type="ARBA" id="ARBA00022741"/>
    </source>
</evidence>
<evidence type="ECO:0000313" key="4">
    <source>
        <dbReference type="EMBL" id="QDJ14517.1"/>
    </source>
</evidence>
<protein>
    <submittedName>
        <fullName evidence="4">ABC transporter</fullName>
    </submittedName>
</protein>
<evidence type="ECO:0000313" key="5">
    <source>
        <dbReference type="Proteomes" id="UP000955338"/>
    </source>
</evidence>
<dbReference type="PANTHER" id="PTHR42711:SF15">
    <property type="entry name" value="ABC-TYPE MULTIDRUG TRANSPORT SYSTEM, ATPASE COMPONENT"/>
    <property type="match status" value="1"/>
</dbReference>
<reference evidence="4" key="1">
    <citation type="submission" date="2017-06" db="EMBL/GenBank/DDBJ databases">
        <title>Genome sequencing of pathogenic and non-pathogenic strains within Bisgaard taxon 40.</title>
        <authorList>
            <person name="Ladner J.T."/>
            <person name="Lovett S.P."/>
            <person name="Koroleva G."/>
            <person name="Lorch J.M."/>
        </authorList>
    </citation>
    <scope>NUCLEOTIDE SEQUENCE</scope>
    <source>
        <strain evidence="4">27576-1-I1</strain>
    </source>
</reference>
<dbReference type="InterPro" id="IPR003593">
    <property type="entry name" value="AAA+_ATPase"/>
</dbReference>
<dbReference type="CDD" id="cd03230">
    <property type="entry name" value="ABC_DR_subfamily_A"/>
    <property type="match status" value="1"/>
</dbReference>
<dbReference type="GO" id="GO:0005524">
    <property type="term" value="F:ATP binding"/>
    <property type="evidence" value="ECO:0007669"/>
    <property type="project" value="UniProtKB-KW"/>
</dbReference>
<dbReference type="InterPro" id="IPR027417">
    <property type="entry name" value="P-loop_NTPase"/>
</dbReference>
<dbReference type="Proteomes" id="UP000955338">
    <property type="component" value="Chromosome"/>
</dbReference>
<accession>A0A8D4IWS6</accession>
<dbReference type="Gene3D" id="3.40.50.300">
    <property type="entry name" value="P-loop containing nucleotide triphosphate hydrolases"/>
    <property type="match status" value="1"/>
</dbReference>